<organism evidence="3 4">
    <name type="scientific">Lacticaseibacillus jixianensis</name>
    <dbReference type="NCBI Taxonomy" id="2486012"/>
    <lineage>
        <taxon>Bacteria</taxon>
        <taxon>Bacillati</taxon>
        <taxon>Bacillota</taxon>
        <taxon>Bacilli</taxon>
        <taxon>Lactobacillales</taxon>
        <taxon>Lactobacillaceae</taxon>
        <taxon>Lacticaseibacillus</taxon>
    </lineage>
</organism>
<evidence type="ECO:0000256" key="1">
    <source>
        <dbReference type="ARBA" id="ARBA00006484"/>
    </source>
</evidence>
<dbReference type="InterPro" id="IPR020904">
    <property type="entry name" value="Sc_DH/Rdtase_CS"/>
</dbReference>
<gene>
    <name evidence="3" type="ORF">ACFQ3L_09825</name>
</gene>
<dbReference type="RefSeq" id="WP_125585656.1">
    <property type="nucleotide sequence ID" value="NZ_JBHTMO010000035.1"/>
</dbReference>
<keyword evidence="2" id="KW-0560">Oxidoreductase</keyword>
<evidence type="ECO:0000313" key="3">
    <source>
        <dbReference type="EMBL" id="MFD1393862.1"/>
    </source>
</evidence>
<dbReference type="PANTHER" id="PTHR48107:SF16">
    <property type="entry name" value="NADPH-DEPENDENT ALDEHYDE REDUCTASE 1, CHLOROPLASTIC"/>
    <property type="match status" value="1"/>
</dbReference>
<sequence length="295" mass="30755">MTKLIDPRALYHDADFPAQDQDPPALQTQMTPVPDCGESSYVGHGRLAGRHALVTGGDSGIGRAAAIAYAREGADVAIHFFPGEEADAEEVRQLIEAEGQKAVLLPADFRIAEAPAKVVEEAALQLGGLDLLVLNAAQQIQHATLAELPQAQVKDTFTVNIEAMFAAVRAALPHLAPGSAIVTTTSIQAFAPSSNLLDYAATKAAIANFTIGLAKQLTPQGIRVNGVAPGPIWTALQLDHGQPSEAIPKFGQDTPLGRAGMPVELAPVYVLLGSDEASYISGQIYGVTGGDAINP</sequence>
<proteinExistence type="inferred from homology"/>
<keyword evidence="4" id="KW-1185">Reference proteome</keyword>
<dbReference type="Gene3D" id="3.40.50.720">
    <property type="entry name" value="NAD(P)-binding Rossmann-like Domain"/>
    <property type="match status" value="1"/>
</dbReference>
<dbReference type="PRINTS" id="PR00080">
    <property type="entry name" value="SDRFAMILY"/>
</dbReference>
<dbReference type="PANTHER" id="PTHR48107">
    <property type="entry name" value="NADPH-DEPENDENT ALDEHYDE REDUCTASE-LIKE PROTEIN, CHLOROPLASTIC-RELATED"/>
    <property type="match status" value="1"/>
</dbReference>
<accession>A0ABW4BE79</accession>
<evidence type="ECO:0000313" key="4">
    <source>
        <dbReference type="Proteomes" id="UP001597249"/>
    </source>
</evidence>
<dbReference type="Pfam" id="PF13561">
    <property type="entry name" value="adh_short_C2"/>
    <property type="match status" value="1"/>
</dbReference>
<dbReference type="PROSITE" id="PS00061">
    <property type="entry name" value="ADH_SHORT"/>
    <property type="match status" value="1"/>
</dbReference>
<dbReference type="SUPFAM" id="SSF51735">
    <property type="entry name" value="NAD(P)-binding Rossmann-fold domains"/>
    <property type="match status" value="1"/>
</dbReference>
<dbReference type="EMBL" id="JBHTMO010000035">
    <property type="protein sequence ID" value="MFD1393862.1"/>
    <property type="molecule type" value="Genomic_DNA"/>
</dbReference>
<protein>
    <submittedName>
        <fullName evidence="3">SDR family oxidoreductase</fullName>
    </submittedName>
</protein>
<dbReference type="PRINTS" id="PR00081">
    <property type="entry name" value="GDHRDH"/>
</dbReference>
<dbReference type="Proteomes" id="UP001597249">
    <property type="component" value="Unassembled WGS sequence"/>
</dbReference>
<comment type="similarity">
    <text evidence="1">Belongs to the short-chain dehydrogenases/reductases (SDR) family.</text>
</comment>
<dbReference type="InterPro" id="IPR036291">
    <property type="entry name" value="NAD(P)-bd_dom_sf"/>
</dbReference>
<name>A0ABW4BE79_9LACO</name>
<reference evidence="4" key="1">
    <citation type="journal article" date="2019" name="Int. J. Syst. Evol. Microbiol.">
        <title>The Global Catalogue of Microorganisms (GCM) 10K type strain sequencing project: providing services to taxonomists for standard genome sequencing and annotation.</title>
        <authorList>
            <consortium name="The Broad Institute Genomics Platform"/>
            <consortium name="The Broad Institute Genome Sequencing Center for Infectious Disease"/>
            <person name="Wu L."/>
            <person name="Ma J."/>
        </authorList>
    </citation>
    <scope>NUCLEOTIDE SEQUENCE [LARGE SCALE GENOMIC DNA]</scope>
    <source>
        <strain evidence="4">CCM 8911</strain>
    </source>
</reference>
<dbReference type="InterPro" id="IPR002347">
    <property type="entry name" value="SDR_fam"/>
</dbReference>
<evidence type="ECO:0000256" key="2">
    <source>
        <dbReference type="ARBA" id="ARBA00023002"/>
    </source>
</evidence>
<comment type="caution">
    <text evidence="3">The sequence shown here is derived from an EMBL/GenBank/DDBJ whole genome shotgun (WGS) entry which is preliminary data.</text>
</comment>